<feature type="modified residue" description="4-aspartylphosphate" evidence="4">
    <location>
        <position position="56"/>
    </location>
</feature>
<evidence type="ECO:0000313" key="7">
    <source>
        <dbReference type="Proteomes" id="UP001166585"/>
    </source>
</evidence>
<protein>
    <submittedName>
        <fullName evidence="6">Response regulator</fullName>
    </submittedName>
</protein>
<keyword evidence="3" id="KW-0804">Transcription</keyword>
<dbReference type="PROSITE" id="PS50110">
    <property type="entry name" value="RESPONSE_REGULATORY"/>
    <property type="match status" value="1"/>
</dbReference>
<dbReference type="PANTHER" id="PTHR44591:SF3">
    <property type="entry name" value="RESPONSE REGULATORY DOMAIN-CONTAINING PROTEIN"/>
    <property type="match status" value="1"/>
</dbReference>
<keyword evidence="2" id="KW-0805">Transcription regulation</keyword>
<dbReference type="RefSeq" id="WP_213757304.1">
    <property type="nucleotide sequence ID" value="NZ_JAHCQH010000025.1"/>
</dbReference>
<evidence type="ECO:0000256" key="2">
    <source>
        <dbReference type="ARBA" id="ARBA00023015"/>
    </source>
</evidence>
<evidence type="ECO:0000259" key="5">
    <source>
        <dbReference type="PROSITE" id="PS50110"/>
    </source>
</evidence>
<dbReference type="InterPro" id="IPR050595">
    <property type="entry name" value="Bact_response_regulator"/>
</dbReference>
<dbReference type="SMART" id="SM00448">
    <property type="entry name" value="REC"/>
    <property type="match status" value="1"/>
</dbReference>
<dbReference type="Pfam" id="PF00072">
    <property type="entry name" value="Response_reg"/>
    <property type="match status" value="1"/>
</dbReference>
<dbReference type="Gene3D" id="3.40.50.2300">
    <property type="match status" value="1"/>
</dbReference>
<keyword evidence="1 4" id="KW-0597">Phosphoprotein</keyword>
<sequence length="133" mass="14771">MSQLRTILICDDEEELAHELGEFFEGNGWKVDVCVTGMAAIEKLRKGLAPHVLITDLRISDFDGAQVVSVARELPPEMRPLMTIIITGHVMDTARAVDFMCDYLYVKPIDPDVLLANIGEFLAHRTFPAAGRS</sequence>
<feature type="domain" description="Response regulatory" evidence="5">
    <location>
        <begin position="6"/>
        <end position="122"/>
    </location>
</feature>
<reference evidence="6" key="1">
    <citation type="submission" date="2021-05" db="EMBL/GenBank/DDBJ databases">
        <authorList>
            <person name="Sun Q."/>
            <person name="Inoue M."/>
        </authorList>
    </citation>
    <scope>NUCLEOTIDE SEQUENCE</scope>
    <source>
        <strain evidence="6">VKM B-3255</strain>
    </source>
</reference>
<dbReference type="SUPFAM" id="SSF52172">
    <property type="entry name" value="CheY-like"/>
    <property type="match status" value="1"/>
</dbReference>
<accession>A0ABS5RCD6</accession>
<proteinExistence type="predicted"/>
<dbReference type="EMBL" id="JAHCQH010000025">
    <property type="protein sequence ID" value="MBS9479335.1"/>
    <property type="molecule type" value="Genomic_DNA"/>
</dbReference>
<dbReference type="InterPro" id="IPR011006">
    <property type="entry name" value="CheY-like_superfamily"/>
</dbReference>
<gene>
    <name evidence="6" type="ORF">KIP89_19680</name>
</gene>
<keyword evidence="7" id="KW-1185">Reference proteome</keyword>
<evidence type="ECO:0000313" key="6">
    <source>
        <dbReference type="EMBL" id="MBS9479335.1"/>
    </source>
</evidence>
<comment type="caution">
    <text evidence="6">The sequence shown here is derived from an EMBL/GenBank/DDBJ whole genome shotgun (WGS) entry which is preliminary data.</text>
</comment>
<dbReference type="Proteomes" id="UP001166585">
    <property type="component" value="Unassembled WGS sequence"/>
</dbReference>
<dbReference type="InterPro" id="IPR001789">
    <property type="entry name" value="Sig_transdc_resp-reg_receiver"/>
</dbReference>
<name>A0ABS5RCD6_9HYPH</name>
<evidence type="ECO:0000256" key="3">
    <source>
        <dbReference type="ARBA" id="ARBA00023163"/>
    </source>
</evidence>
<evidence type="ECO:0000256" key="1">
    <source>
        <dbReference type="ARBA" id="ARBA00022553"/>
    </source>
</evidence>
<evidence type="ECO:0000256" key="4">
    <source>
        <dbReference type="PROSITE-ProRule" id="PRU00169"/>
    </source>
</evidence>
<organism evidence="6 7">
    <name type="scientific">Ancylobacter radicis</name>
    <dbReference type="NCBI Taxonomy" id="2836179"/>
    <lineage>
        <taxon>Bacteria</taxon>
        <taxon>Pseudomonadati</taxon>
        <taxon>Pseudomonadota</taxon>
        <taxon>Alphaproteobacteria</taxon>
        <taxon>Hyphomicrobiales</taxon>
        <taxon>Xanthobacteraceae</taxon>
        <taxon>Ancylobacter</taxon>
    </lineage>
</organism>
<dbReference type="PANTHER" id="PTHR44591">
    <property type="entry name" value="STRESS RESPONSE REGULATOR PROTEIN 1"/>
    <property type="match status" value="1"/>
</dbReference>